<feature type="region of interest" description="Disordered" evidence="1">
    <location>
        <begin position="289"/>
        <end position="331"/>
    </location>
</feature>
<reference evidence="3 4" key="1">
    <citation type="submission" date="2023-06" db="EMBL/GenBank/DDBJ databases">
        <title>Cellulomonas sp. MW9 Whole genome sequence.</title>
        <authorList>
            <person name="Park S."/>
        </authorList>
    </citation>
    <scope>NUCLEOTIDE SEQUENCE [LARGE SCALE GENOMIC DNA]</scope>
    <source>
        <strain evidence="3 4">MW9</strain>
    </source>
</reference>
<name>A0ABT7S7R7_9CELL</name>
<dbReference type="InterPro" id="IPR036388">
    <property type="entry name" value="WH-like_DNA-bd_sf"/>
</dbReference>
<evidence type="ECO:0000313" key="4">
    <source>
        <dbReference type="Proteomes" id="UP001321453"/>
    </source>
</evidence>
<dbReference type="InterPro" id="IPR005561">
    <property type="entry name" value="ANTAR"/>
</dbReference>
<dbReference type="RefSeq" id="WP_289447018.1">
    <property type="nucleotide sequence ID" value="NZ_JAUCGR010000002.1"/>
</dbReference>
<evidence type="ECO:0000313" key="3">
    <source>
        <dbReference type="EMBL" id="MDM7831636.1"/>
    </source>
</evidence>
<dbReference type="SMART" id="SM01012">
    <property type="entry name" value="ANTAR"/>
    <property type="match status" value="1"/>
</dbReference>
<evidence type="ECO:0000259" key="2">
    <source>
        <dbReference type="PROSITE" id="PS50921"/>
    </source>
</evidence>
<dbReference type="Pfam" id="PF03861">
    <property type="entry name" value="ANTAR"/>
    <property type="match status" value="1"/>
</dbReference>
<evidence type="ECO:0000256" key="1">
    <source>
        <dbReference type="SAM" id="MobiDB-lite"/>
    </source>
</evidence>
<dbReference type="InterPro" id="IPR011006">
    <property type="entry name" value="CheY-like_superfamily"/>
</dbReference>
<keyword evidence="4" id="KW-1185">Reference proteome</keyword>
<dbReference type="SUPFAM" id="SSF52172">
    <property type="entry name" value="CheY-like"/>
    <property type="match status" value="1"/>
</dbReference>
<feature type="domain" description="ANTAR" evidence="2">
    <location>
        <begin position="114"/>
        <end position="175"/>
    </location>
</feature>
<proteinExistence type="predicted"/>
<dbReference type="Proteomes" id="UP001321453">
    <property type="component" value="Unassembled WGS sequence"/>
</dbReference>
<organism evidence="3 4">
    <name type="scientific">Cellulomonas edaphi</name>
    <dbReference type="NCBI Taxonomy" id="3053468"/>
    <lineage>
        <taxon>Bacteria</taxon>
        <taxon>Bacillati</taxon>
        <taxon>Actinomycetota</taxon>
        <taxon>Actinomycetes</taxon>
        <taxon>Micrococcales</taxon>
        <taxon>Cellulomonadaceae</taxon>
        <taxon>Cellulomonas</taxon>
    </lineage>
</organism>
<dbReference type="Gene3D" id="1.10.10.10">
    <property type="entry name" value="Winged helix-like DNA-binding domain superfamily/Winged helix DNA-binding domain"/>
    <property type="match status" value="1"/>
</dbReference>
<dbReference type="PROSITE" id="PS50921">
    <property type="entry name" value="ANTAR"/>
    <property type="match status" value="1"/>
</dbReference>
<sequence length="331" mass="36062">MPLQDVSVVGHYLYRYGDDSWWWSDGMRAAYGGELSEDAELDQMMRHVHEDERTGLLEAMARCTRDGTPFGLTHRAVDVNGNDRSLMLTGDRGRNSAGREIRGMALDLEPAVDAAVRYAASLELSTALASHAVIDQAKGVFMLLYGVDEDGAFDLLRWSSMRVNVKLLTIAHRILVLARNLPGMAARDRDHFASLIGSPPDALPAPRRTSGRARVSISVLDGYVPAVAVRGRADLRAAKEVSDAAREVWPHAAASRALRIDLEHATRIGPTMVEILGALGRHAARDGVAVSVQQPADRAGEPRRAPGTTEADGISTRSAGAREQLRHRRPR</sequence>
<dbReference type="Gene3D" id="3.30.450.20">
    <property type="entry name" value="PAS domain"/>
    <property type="match status" value="1"/>
</dbReference>
<comment type="caution">
    <text evidence="3">The sequence shown here is derived from an EMBL/GenBank/DDBJ whole genome shotgun (WGS) entry which is preliminary data.</text>
</comment>
<accession>A0ABT7S7R7</accession>
<dbReference type="EMBL" id="JAUCGR010000002">
    <property type="protein sequence ID" value="MDM7831636.1"/>
    <property type="molecule type" value="Genomic_DNA"/>
</dbReference>
<protein>
    <submittedName>
        <fullName evidence="3">ANTAR domain-containing protein</fullName>
    </submittedName>
</protein>
<gene>
    <name evidence="3" type="ORF">QRT05_09855</name>
</gene>